<feature type="domain" description="RRM" evidence="3">
    <location>
        <begin position="196"/>
        <end position="266"/>
    </location>
</feature>
<dbReference type="SUPFAM" id="SSF54928">
    <property type="entry name" value="RNA-binding domain, RBD"/>
    <property type="match status" value="3"/>
</dbReference>
<proteinExistence type="predicted"/>
<feature type="domain" description="RRM" evidence="3">
    <location>
        <begin position="2"/>
        <end position="72"/>
    </location>
</feature>
<dbReference type="Ensembl" id="ENSEBUT00000014300.1">
    <property type="protein sequence ID" value="ENSEBUP00000013724.1"/>
    <property type="gene ID" value="ENSEBUG00000008661.1"/>
</dbReference>
<dbReference type="InterPro" id="IPR035979">
    <property type="entry name" value="RBD_domain_sf"/>
</dbReference>
<reference evidence="4" key="1">
    <citation type="submission" date="2025-08" db="UniProtKB">
        <authorList>
            <consortium name="Ensembl"/>
        </authorList>
    </citation>
    <scope>IDENTIFICATION</scope>
</reference>
<sequence length="445" mass="49925">MVKIFVGNLPDFCRPHELREVFEKFGTVRECDVLNNFAFVHMEGEEAARKAISQLDRTEFQSRKLSVELSTSKVRNAVKIFVGNVDEKVEPSMIKEKFEKFGNVVECDIVKDYAKTANMVKIFVGNLPDFCRPHELREVFEKFGTVRECDVLNNFAFVHMEGEEAARKAISQLDRTEFQSRKLSVELSTSKVRNAVKIFVGNVDEKVEPSMIKEKFEKFGNVVECDIVKDYAFVHMDRPKNAFNAIAALDGAVLNSKKLRVQLSHTNAPPAGPPFGGMGRGGGGPRPPPPPPPPPGYGPPGAMHPPHMGRIPSLPPLPPLPPGGRPSTRWAAASAMSPAERDYYYYERYPRPYDPYERHPLPPPPPPPGHLTREVYNRRALSPPLGPPSSLYYRTRERSPLGRRPPMAAPVYGKRRPLSPPLSRYDPYDRYVGGGANGYGDRRAY</sequence>
<evidence type="ECO:0000259" key="3">
    <source>
        <dbReference type="PROSITE" id="PS50102"/>
    </source>
</evidence>
<accession>A0A8C4QE99</accession>
<dbReference type="GeneTree" id="ENSGT00940000157436"/>
<organism evidence="4 5">
    <name type="scientific">Eptatretus burgeri</name>
    <name type="common">Inshore hagfish</name>
    <dbReference type="NCBI Taxonomy" id="7764"/>
    <lineage>
        <taxon>Eukaryota</taxon>
        <taxon>Metazoa</taxon>
        <taxon>Chordata</taxon>
        <taxon>Craniata</taxon>
        <taxon>Vertebrata</taxon>
        <taxon>Cyclostomata</taxon>
        <taxon>Myxini</taxon>
        <taxon>Myxiniformes</taxon>
        <taxon>Myxinidae</taxon>
        <taxon>Eptatretinae</taxon>
        <taxon>Eptatretus</taxon>
    </lineage>
</organism>
<evidence type="ECO:0000313" key="4">
    <source>
        <dbReference type="Ensembl" id="ENSEBUP00000013724.1"/>
    </source>
</evidence>
<dbReference type="AlphaFoldDB" id="A0A8C4QE99"/>
<dbReference type="SMART" id="SM00360">
    <property type="entry name" value="RRM"/>
    <property type="match status" value="3"/>
</dbReference>
<dbReference type="Gene3D" id="3.30.70.330">
    <property type="match status" value="4"/>
</dbReference>
<feature type="compositionally biased region" description="Low complexity" evidence="2">
    <location>
        <begin position="300"/>
        <end position="312"/>
    </location>
</feature>
<feature type="compositionally biased region" description="Pro residues" evidence="2">
    <location>
        <begin position="313"/>
        <end position="324"/>
    </location>
</feature>
<evidence type="ECO:0000256" key="2">
    <source>
        <dbReference type="SAM" id="MobiDB-lite"/>
    </source>
</evidence>
<dbReference type="InterPro" id="IPR012677">
    <property type="entry name" value="Nucleotide-bd_a/b_plait_sf"/>
</dbReference>
<dbReference type="InterPro" id="IPR050907">
    <property type="entry name" value="SRSF"/>
</dbReference>
<keyword evidence="1" id="KW-0694">RNA-binding</keyword>
<keyword evidence="5" id="KW-1185">Reference proteome</keyword>
<dbReference type="OMA" id="FVHMEGE"/>
<dbReference type="Pfam" id="PF00076">
    <property type="entry name" value="RRM_1"/>
    <property type="match status" value="4"/>
</dbReference>
<feature type="compositionally biased region" description="Pro residues" evidence="2">
    <location>
        <begin position="285"/>
        <end position="298"/>
    </location>
</feature>
<feature type="compositionally biased region" description="Gly residues" evidence="2">
    <location>
        <begin position="274"/>
        <end position="284"/>
    </location>
</feature>
<dbReference type="InterPro" id="IPR000504">
    <property type="entry name" value="RRM_dom"/>
</dbReference>
<name>A0A8C4QE99_EPTBU</name>
<evidence type="ECO:0000256" key="1">
    <source>
        <dbReference type="PROSITE-ProRule" id="PRU00176"/>
    </source>
</evidence>
<dbReference type="PROSITE" id="PS50102">
    <property type="entry name" value="RRM"/>
    <property type="match status" value="3"/>
</dbReference>
<dbReference type="CDD" id="cd12343">
    <property type="entry name" value="RRM1_2_CoAA_like"/>
    <property type="match status" value="2"/>
</dbReference>
<feature type="region of interest" description="Disordered" evidence="2">
    <location>
        <begin position="264"/>
        <end position="333"/>
    </location>
</feature>
<feature type="region of interest" description="Disordered" evidence="2">
    <location>
        <begin position="380"/>
        <end position="445"/>
    </location>
</feature>
<dbReference type="Proteomes" id="UP000694388">
    <property type="component" value="Unplaced"/>
</dbReference>
<dbReference type="PANTHER" id="PTHR23147">
    <property type="entry name" value="SERINE/ARGININE RICH SPLICING FACTOR"/>
    <property type="match status" value="1"/>
</dbReference>
<protein>
    <submittedName>
        <fullName evidence="4">RNA binding motif protein 14a</fullName>
    </submittedName>
</protein>
<dbReference type="GO" id="GO:0003723">
    <property type="term" value="F:RNA binding"/>
    <property type="evidence" value="ECO:0007669"/>
    <property type="project" value="UniProtKB-UniRule"/>
</dbReference>
<feature type="domain" description="RRM" evidence="3">
    <location>
        <begin position="120"/>
        <end position="190"/>
    </location>
</feature>
<evidence type="ECO:0000313" key="5">
    <source>
        <dbReference type="Proteomes" id="UP000694388"/>
    </source>
</evidence>
<reference evidence="4" key="2">
    <citation type="submission" date="2025-09" db="UniProtKB">
        <authorList>
            <consortium name="Ensembl"/>
        </authorList>
    </citation>
    <scope>IDENTIFICATION</scope>
</reference>